<feature type="compositionally biased region" description="Basic and acidic residues" evidence="1">
    <location>
        <begin position="114"/>
        <end position="137"/>
    </location>
</feature>
<keyword evidence="3" id="KW-1185">Reference proteome</keyword>
<accession>A0A218Z7Z9</accession>
<comment type="caution">
    <text evidence="2">The sequence shown here is derived from an EMBL/GenBank/DDBJ whole genome shotgun (WGS) entry which is preliminary data.</text>
</comment>
<dbReference type="Proteomes" id="UP000242519">
    <property type="component" value="Unassembled WGS sequence"/>
</dbReference>
<evidence type="ECO:0000313" key="3">
    <source>
        <dbReference type="Proteomes" id="UP000242519"/>
    </source>
</evidence>
<organism evidence="2 3">
    <name type="scientific">Diplocarpon coronariae</name>
    <dbReference type="NCBI Taxonomy" id="2795749"/>
    <lineage>
        <taxon>Eukaryota</taxon>
        <taxon>Fungi</taxon>
        <taxon>Dikarya</taxon>
        <taxon>Ascomycota</taxon>
        <taxon>Pezizomycotina</taxon>
        <taxon>Leotiomycetes</taxon>
        <taxon>Helotiales</taxon>
        <taxon>Drepanopezizaceae</taxon>
        <taxon>Diplocarpon</taxon>
    </lineage>
</organism>
<evidence type="ECO:0000256" key="1">
    <source>
        <dbReference type="SAM" id="MobiDB-lite"/>
    </source>
</evidence>
<protein>
    <submittedName>
        <fullName evidence="2">Uncharacterized protein</fullName>
    </submittedName>
</protein>
<feature type="region of interest" description="Disordered" evidence="1">
    <location>
        <begin position="114"/>
        <end position="162"/>
    </location>
</feature>
<dbReference type="AlphaFoldDB" id="A0A218Z7Z9"/>
<sequence>MAHLSPSPGLSTNKPSPPSLPLAPTTTSVFTFTPAQINALSAFLHADDAFYAYIAHHPLALATRFHDLPLPASLLHALGFAGLDTHLLPLIKQQVRAKLAHMWAEVVASASLAAKHEGTPEDEDKRVKVEGLREAGGPRETQSPSEEKDEKEKGTDKDKVAGRTDQYRWLQAVLEEEIAASRASEEALDEELEACMARIQVLEIGEQLS</sequence>
<name>A0A218Z7Z9_9HELO</name>
<feature type="region of interest" description="Disordered" evidence="1">
    <location>
        <begin position="1"/>
        <end position="20"/>
    </location>
</feature>
<feature type="compositionally biased region" description="Basic and acidic residues" evidence="1">
    <location>
        <begin position="145"/>
        <end position="162"/>
    </location>
</feature>
<dbReference type="InParanoid" id="A0A218Z7Z9"/>
<reference evidence="2 3" key="1">
    <citation type="submission" date="2017-04" db="EMBL/GenBank/DDBJ databases">
        <title>Draft genome sequence of Marssonina coronaria NL1: causal agent of apple blotch.</title>
        <authorList>
            <person name="Cheng Q."/>
        </authorList>
    </citation>
    <scope>NUCLEOTIDE SEQUENCE [LARGE SCALE GENOMIC DNA]</scope>
    <source>
        <strain evidence="2 3">NL1</strain>
    </source>
</reference>
<gene>
    <name evidence="2" type="ORF">B2J93_2946</name>
</gene>
<evidence type="ECO:0000313" key="2">
    <source>
        <dbReference type="EMBL" id="OWP04207.1"/>
    </source>
</evidence>
<proteinExistence type="predicted"/>
<dbReference type="EMBL" id="MZNU01000120">
    <property type="protein sequence ID" value="OWP04207.1"/>
    <property type="molecule type" value="Genomic_DNA"/>
</dbReference>